<keyword evidence="3" id="KW-0804">Transcription</keyword>
<dbReference type="InterPro" id="IPR020449">
    <property type="entry name" value="Tscrpt_reg_AraC-type_HTH"/>
</dbReference>
<proteinExistence type="predicted"/>
<evidence type="ECO:0000259" key="4">
    <source>
        <dbReference type="PROSITE" id="PS01124"/>
    </source>
</evidence>
<keyword evidence="2" id="KW-0238">DNA-binding</keyword>
<dbReference type="PANTHER" id="PTHR43280:SF29">
    <property type="entry name" value="ARAC-FAMILY TRANSCRIPTIONAL REGULATOR"/>
    <property type="match status" value="1"/>
</dbReference>
<keyword evidence="6" id="KW-1185">Reference proteome</keyword>
<feature type="domain" description="HTH araC/xylS-type" evidence="4">
    <location>
        <begin position="1"/>
        <end position="67"/>
    </location>
</feature>
<dbReference type="EMBL" id="SMFK01000010">
    <property type="protein sequence ID" value="TDD95595.1"/>
    <property type="molecule type" value="Genomic_DNA"/>
</dbReference>
<keyword evidence="1" id="KW-0805">Transcription regulation</keyword>
<evidence type="ECO:0000256" key="2">
    <source>
        <dbReference type="ARBA" id="ARBA00023125"/>
    </source>
</evidence>
<name>A0A4R5C8T3_9FLAO</name>
<evidence type="ECO:0000313" key="6">
    <source>
        <dbReference type="Proteomes" id="UP000295479"/>
    </source>
</evidence>
<dbReference type="PROSITE" id="PS01124">
    <property type="entry name" value="HTH_ARAC_FAMILY_2"/>
    <property type="match status" value="1"/>
</dbReference>
<dbReference type="AlphaFoldDB" id="A0A4R5C8T3"/>
<dbReference type="GO" id="GO:0003700">
    <property type="term" value="F:DNA-binding transcription factor activity"/>
    <property type="evidence" value="ECO:0007669"/>
    <property type="project" value="InterPro"/>
</dbReference>
<reference evidence="5 6" key="1">
    <citation type="submission" date="2019-03" db="EMBL/GenBank/DDBJ databases">
        <title>Flavobacterium AR-3-4 sp. nov. isolated from arctic soil.</title>
        <authorList>
            <person name="Chaudhary D.K."/>
        </authorList>
    </citation>
    <scope>NUCLEOTIDE SEQUENCE [LARGE SCALE GENOMIC DNA]</scope>
    <source>
        <strain evidence="5 6">AR-3-4</strain>
    </source>
</reference>
<sequence>MHEIGYNFLDYINLLRVEKVKKYLIKSDYSSYTIVAIGLECGFNSKSTFYTAFKKFTNVTPSEFKEQ</sequence>
<dbReference type="PRINTS" id="PR00032">
    <property type="entry name" value="HTHARAC"/>
</dbReference>
<accession>A0A4R5C8T3</accession>
<dbReference type="PROSITE" id="PS00041">
    <property type="entry name" value="HTH_ARAC_FAMILY_1"/>
    <property type="match status" value="1"/>
</dbReference>
<dbReference type="SUPFAM" id="SSF46689">
    <property type="entry name" value="Homeodomain-like"/>
    <property type="match status" value="1"/>
</dbReference>
<dbReference type="InterPro" id="IPR018060">
    <property type="entry name" value="HTH_AraC"/>
</dbReference>
<dbReference type="InterPro" id="IPR009057">
    <property type="entry name" value="Homeodomain-like_sf"/>
</dbReference>
<dbReference type="GO" id="GO:0043565">
    <property type="term" value="F:sequence-specific DNA binding"/>
    <property type="evidence" value="ECO:0007669"/>
    <property type="project" value="InterPro"/>
</dbReference>
<protein>
    <submittedName>
        <fullName evidence="5">AraC family transcriptional regulator</fullName>
    </submittedName>
</protein>
<comment type="caution">
    <text evidence="5">The sequence shown here is derived from an EMBL/GenBank/DDBJ whole genome shotgun (WGS) entry which is preliminary data.</text>
</comment>
<evidence type="ECO:0000313" key="5">
    <source>
        <dbReference type="EMBL" id="TDD95595.1"/>
    </source>
</evidence>
<dbReference type="Gene3D" id="1.10.10.60">
    <property type="entry name" value="Homeodomain-like"/>
    <property type="match status" value="1"/>
</dbReference>
<dbReference type="OrthoDB" id="9779074at2"/>
<dbReference type="Pfam" id="PF12833">
    <property type="entry name" value="HTH_18"/>
    <property type="match status" value="1"/>
</dbReference>
<organism evidence="5 6">
    <name type="scientific">Flavobacterium cellulosilyticum</name>
    <dbReference type="NCBI Taxonomy" id="2541731"/>
    <lineage>
        <taxon>Bacteria</taxon>
        <taxon>Pseudomonadati</taxon>
        <taxon>Bacteroidota</taxon>
        <taxon>Flavobacteriia</taxon>
        <taxon>Flavobacteriales</taxon>
        <taxon>Flavobacteriaceae</taxon>
        <taxon>Flavobacterium</taxon>
    </lineage>
</organism>
<evidence type="ECO:0000256" key="1">
    <source>
        <dbReference type="ARBA" id="ARBA00023015"/>
    </source>
</evidence>
<dbReference type="PANTHER" id="PTHR43280">
    <property type="entry name" value="ARAC-FAMILY TRANSCRIPTIONAL REGULATOR"/>
    <property type="match status" value="1"/>
</dbReference>
<dbReference type="SMART" id="SM00342">
    <property type="entry name" value="HTH_ARAC"/>
    <property type="match status" value="1"/>
</dbReference>
<dbReference type="InterPro" id="IPR018062">
    <property type="entry name" value="HTH_AraC-typ_CS"/>
</dbReference>
<dbReference type="Proteomes" id="UP000295479">
    <property type="component" value="Unassembled WGS sequence"/>
</dbReference>
<evidence type="ECO:0000256" key="3">
    <source>
        <dbReference type="ARBA" id="ARBA00023163"/>
    </source>
</evidence>
<gene>
    <name evidence="5" type="ORF">E0F76_13990</name>
</gene>